<dbReference type="PROSITE" id="PS01031">
    <property type="entry name" value="SHSP"/>
    <property type="match status" value="1"/>
</dbReference>
<dbReference type="AlphaFoldDB" id="A0A1F8F148"/>
<dbReference type="Pfam" id="PF00011">
    <property type="entry name" value="HSP20"/>
    <property type="match status" value="1"/>
</dbReference>
<sequence>MSEFFETQLVARKEPQEDGHLTVDVFKNGDDIIVQSTIAGTAPENIDVSITKEMVTIRGQRVQEEKVKTSDYYHQELYWGSFSRSIILPVDIDPDKAKASMKNGVLTIKMPIMGK</sequence>
<dbReference type="InterPro" id="IPR031107">
    <property type="entry name" value="Small_HSP"/>
</dbReference>
<evidence type="ECO:0000313" key="4">
    <source>
        <dbReference type="EMBL" id="OGN06300.1"/>
    </source>
</evidence>
<dbReference type="InterPro" id="IPR008978">
    <property type="entry name" value="HSP20-like_chaperone"/>
</dbReference>
<comment type="similarity">
    <text evidence="1 2">Belongs to the small heat shock protein (HSP20) family.</text>
</comment>
<dbReference type="PANTHER" id="PTHR11527">
    <property type="entry name" value="HEAT-SHOCK PROTEIN 20 FAMILY MEMBER"/>
    <property type="match status" value="1"/>
</dbReference>
<dbReference type="SUPFAM" id="SSF49764">
    <property type="entry name" value="HSP20-like chaperones"/>
    <property type="match status" value="1"/>
</dbReference>
<proteinExistence type="inferred from homology"/>
<dbReference type="CDD" id="cd06464">
    <property type="entry name" value="ACD_sHsps-like"/>
    <property type="match status" value="1"/>
</dbReference>
<protein>
    <recommendedName>
        <fullName evidence="3">SHSP domain-containing protein</fullName>
    </recommendedName>
</protein>
<name>A0A1F8F148_9BACT</name>
<evidence type="ECO:0000259" key="3">
    <source>
        <dbReference type="PROSITE" id="PS01031"/>
    </source>
</evidence>
<dbReference type="Gene3D" id="2.60.40.790">
    <property type="match status" value="1"/>
</dbReference>
<dbReference type="Proteomes" id="UP000176834">
    <property type="component" value="Unassembled WGS sequence"/>
</dbReference>
<evidence type="ECO:0000256" key="1">
    <source>
        <dbReference type="PROSITE-ProRule" id="PRU00285"/>
    </source>
</evidence>
<reference evidence="4 5" key="1">
    <citation type="journal article" date="2016" name="Nat. Commun.">
        <title>Thousands of microbial genomes shed light on interconnected biogeochemical processes in an aquifer system.</title>
        <authorList>
            <person name="Anantharaman K."/>
            <person name="Brown C.T."/>
            <person name="Hug L.A."/>
            <person name="Sharon I."/>
            <person name="Castelle C.J."/>
            <person name="Probst A.J."/>
            <person name="Thomas B.C."/>
            <person name="Singh A."/>
            <person name="Wilkins M.J."/>
            <person name="Karaoz U."/>
            <person name="Brodie E.L."/>
            <person name="Williams K.H."/>
            <person name="Hubbard S.S."/>
            <person name="Banfield J.F."/>
        </authorList>
    </citation>
    <scope>NUCLEOTIDE SEQUENCE [LARGE SCALE GENOMIC DNA]</scope>
</reference>
<dbReference type="EMBL" id="MGJN01000020">
    <property type="protein sequence ID" value="OGN06300.1"/>
    <property type="molecule type" value="Genomic_DNA"/>
</dbReference>
<gene>
    <name evidence="4" type="ORF">A3B86_04245</name>
</gene>
<comment type="caution">
    <text evidence="4">The sequence shown here is derived from an EMBL/GenBank/DDBJ whole genome shotgun (WGS) entry which is preliminary data.</text>
</comment>
<evidence type="ECO:0000256" key="2">
    <source>
        <dbReference type="RuleBase" id="RU003616"/>
    </source>
</evidence>
<organism evidence="4 5">
    <name type="scientific">Candidatus Yanofskybacteria bacterium RIFCSPHIGHO2_02_FULL_38_22b</name>
    <dbReference type="NCBI Taxonomy" id="1802673"/>
    <lineage>
        <taxon>Bacteria</taxon>
        <taxon>Candidatus Yanofskyibacteriota</taxon>
    </lineage>
</organism>
<evidence type="ECO:0000313" key="5">
    <source>
        <dbReference type="Proteomes" id="UP000176834"/>
    </source>
</evidence>
<dbReference type="InterPro" id="IPR002068">
    <property type="entry name" value="A-crystallin/Hsp20_dom"/>
</dbReference>
<accession>A0A1F8F148</accession>
<feature type="domain" description="SHSP" evidence="3">
    <location>
        <begin position="14"/>
        <end position="115"/>
    </location>
</feature>